<organism evidence="4 5">
    <name type="scientific">Prosthecochloris vibrioformis</name>
    <name type="common">Chlorobium vibrioforme</name>
    <dbReference type="NCBI Taxonomy" id="1098"/>
    <lineage>
        <taxon>Bacteria</taxon>
        <taxon>Pseudomonadati</taxon>
        <taxon>Chlorobiota</taxon>
        <taxon>Chlorobiia</taxon>
        <taxon>Chlorobiales</taxon>
        <taxon>Chlorobiaceae</taxon>
        <taxon>Prosthecochloris</taxon>
    </lineage>
</organism>
<feature type="transmembrane region" description="Helical" evidence="1">
    <location>
        <begin position="366"/>
        <end position="391"/>
    </location>
</feature>
<feature type="transmembrane region" description="Helical" evidence="1">
    <location>
        <begin position="146"/>
        <end position="163"/>
    </location>
</feature>
<dbReference type="Pfam" id="PF02308">
    <property type="entry name" value="MgtC"/>
    <property type="match status" value="1"/>
</dbReference>
<keyword evidence="5" id="KW-1185">Reference proteome</keyword>
<feature type="transmembrane region" description="Helical" evidence="1">
    <location>
        <begin position="57"/>
        <end position="77"/>
    </location>
</feature>
<feature type="transmembrane region" description="Helical" evidence="1">
    <location>
        <begin position="98"/>
        <end position="126"/>
    </location>
</feature>
<evidence type="ECO:0000256" key="1">
    <source>
        <dbReference type="SAM" id="Phobius"/>
    </source>
</evidence>
<dbReference type="RefSeq" id="WP_068867922.1">
    <property type="nucleotide sequence ID" value="NZ_VDCI01000001.1"/>
</dbReference>
<feature type="transmembrane region" description="Helical" evidence="1">
    <location>
        <begin position="267"/>
        <end position="288"/>
    </location>
</feature>
<dbReference type="EMBL" id="VDCI01000001">
    <property type="protein sequence ID" value="TNJ37848.1"/>
    <property type="molecule type" value="Genomic_DNA"/>
</dbReference>
<reference evidence="4 5" key="1">
    <citation type="submission" date="2019-05" db="EMBL/GenBank/DDBJ databases">
        <title>Draft Whole-Genome sequence of the green sulfur bacterium Prosthecochloris vibrioformis DSM 260.</title>
        <authorList>
            <person name="Meyer T.E."/>
            <person name="Kyndt J.A."/>
        </authorList>
    </citation>
    <scope>NUCLEOTIDE SEQUENCE [LARGE SCALE GENOMIC DNA]</scope>
    <source>
        <strain evidence="4 5">DSM 260</strain>
    </source>
</reference>
<feature type="domain" description="MgtC/SapB/SrpB/YhiD N-terminal" evidence="2">
    <location>
        <begin position="10"/>
        <end position="134"/>
    </location>
</feature>
<comment type="caution">
    <text evidence="4">The sequence shown here is derived from an EMBL/GenBank/DDBJ whole genome shotgun (WGS) entry which is preliminary data.</text>
</comment>
<dbReference type="PANTHER" id="PTHR39084">
    <property type="entry name" value="MEMBRANE PROTEIN-RELATED"/>
    <property type="match status" value="1"/>
</dbReference>
<feature type="transmembrane region" description="Helical" evidence="1">
    <location>
        <begin position="236"/>
        <end position="261"/>
    </location>
</feature>
<evidence type="ECO:0000313" key="5">
    <source>
        <dbReference type="Proteomes" id="UP000309544"/>
    </source>
</evidence>
<dbReference type="AlphaFoldDB" id="A0A5C4S3S9"/>
<protein>
    <submittedName>
        <fullName evidence="4">MgtC/SapB family protein</fullName>
    </submittedName>
</protein>
<dbReference type="PANTHER" id="PTHR39084:SF1">
    <property type="entry name" value="DUF4010 DOMAIN-CONTAINING PROTEIN"/>
    <property type="match status" value="1"/>
</dbReference>
<evidence type="ECO:0000259" key="2">
    <source>
        <dbReference type="Pfam" id="PF02308"/>
    </source>
</evidence>
<feature type="transmembrane region" description="Helical" evidence="1">
    <location>
        <begin position="175"/>
        <end position="194"/>
    </location>
</feature>
<dbReference type="Proteomes" id="UP000309544">
    <property type="component" value="Unassembled WGS sequence"/>
</dbReference>
<accession>A0A5C4S3S9</accession>
<evidence type="ECO:0000259" key="3">
    <source>
        <dbReference type="Pfam" id="PF13194"/>
    </source>
</evidence>
<dbReference type="Pfam" id="PF13194">
    <property type="entry name" value="DUF4010"/>
    <property type="match status" value="1"/>
</dbReference>
<keyword evidence="1" id="KW-1133">Transmembrane helix</keyword>
<keyword evidence="1" id="KW-0812">Transmembrane</keyword>
<keyword evidence="1" id="KW-0472">Membrane</keyword>
<feature type="transmembrane region" description="Helical" evidence="1">
    <location>
        <begin position="6"/>
        <end position="22"/>
    </location>
</feature>
<feature type="transmembrane region" description="Helical" evidence="1">
    <location>
        <begin position="304"/>
        <end position="325"/>
    </location>
</feature>
<dbReference type="InterPro" id="IPR025105">
    <property type="entry name" value="DUF4010"/>
</dbReference>
<feature type="transmembrane region" description="Helical" evidence="1">
    <location>
        <begin position="398"/>
        <end position="416"/>
    </location>
</feature>
<proteinExistence type="predicted"/>
<dbReference type="InterPro" id="IPR049177">
    <property type="entry name" value="MgtC_SapB_SrpB_YhiD_N"/>
</dbReference>
<feature type="transmembrane region" description="Helical" evidence="1">
    <location>
        <begin position="200"/>
        <end position="224"/>
    </location>
</feature>
<gene>
    <name evidence="4" type="ORF">FGF68_01330</name>
</gene>
<sequence>MDEIRLWQVLGISLVLGLLVGLQREWSKSEGAGIRTYPMITLLGTVSALLAERFGGMLLFGGLIGVAALMVMMKVMMNLNITEERPPHSGPTTGMAALLMYLVGAMLAFDLVPQAIAIGGGVALLLQWKRPLHGFVRRIGQPDIEAVFRLVLIAMVVLPVLPDRTYGPYDVLNPFHIWLMVVFIVGISVGSYLVSRFFGAGAGTLISGLLGGLISSTATTISYAGRSRSAPDSSPLAAVVIMVASAVVFLRVGFEVAVVAPGVFYQILPQLGVMAGWMALIALFAWAFSRKRSQELPEAKDPSALLPAVLFGALYALVLVVVAAAREYAGEEALYIVALVSGLTDMDAITLSTARLVDSGRLPIDVGWRMMLIGAMSNIVFKGAAVCLLGNHRLSRRILLLFGISISGGIAILLWWP</sequence>
<name>A0A5C4S3S9_PROVB</name>
<evidence type="ECO:0000313" key="4">
    <source>
        <dbReference type="EMBL" id="TNJ37848.1"/>
    </source>
</evidence>
<feature type="domain" description="DUF4010" evidence="3">
    <location>
        <begin position="182"/>
        <end position="390"/>
    </location>
</feature>